<dbReference type="Gene3D" id="1.10.3210.10">
    <property type="entry name" value="Hypothetical protein af1432"/>
    <property type="match status" value="1"/>
</dbReference>
<comment type="caution">
    <text evidence="1">The sequence shown here is derived from an EMBL/GenBank/DDBJ whole genome shotgun (WGS) entry which is preliminary data.</text>
</comment>
<dbReference type="SUPFAM" id="SSF109604">
    <property type="entry name" value="HD-domain/PDEase-like"/>
    <property type="match status" value="1"/>
</dbReference>
<dbReference type="SUPFAM" id="SSF52172">
    <property type="entry name" value="CheY-like"/>
    <property type="match status" value="1"/>
</dbReference>
<dbReference type="Proteomes" id="UP001302274">
    <property type="component" value="Unassembled WGS sequence"/>
</dbReference>
<proteinExistence type="predicted"/>
<sequence length="451" mass="51248">MTQILIIENDETLRKIIKLNLAKTLGSDVVEMSSSKEAIELLKILPEMDLIICREIIKNDSAGFNLAQYLISEKLKTPLLVVGNNVSIYKHSFQVEGNADWRAIVEKVNQILKVGGSDAFAKLPEYVPVSIYYFMNINTIMSGCDVFIRVKKNDNEFQYVKRLHAGDHFSREDILRYYETGLHEFFIAKENFTQFVNFVTKDLIKKLSDQTISGSKRIILSSDAYRVTQERINSIGVDEHTVKLVEESIASMTALLKEQNILATFLKALKANECSYAYAHSYLCCLILHRIISKFDWQSPQIREKLAYIAYFHDISLNGSDLTEINALEDFNKTELRDEERKRVESHALESAKVVSKFDNIPPGVDTIIKEHHGSRTGIGFVENYSATLMPLSMMFIVTESFVDELLKVGGSPNSADMKNIFSKLQLRFNKSTYGQTLTALQNMVTATKKT</sequence>
<protein>
    <submittedName>
        <fullName evidence="1">Response regulator</fullName>
    </submittedName>
</protein>
<evidence type="ECO:0000313" key="1">
    <source>
        <dbReference type="EMBL" id="MEA9355062.1"/>
    </source>
</evidence>
<dbReference type="Gene3D" id="3.40.50.2300">
    <property type="match status" value="1"/>
</dbReference>
<accession>A0ABU5VQ62</accession>
<gene>
    <name evidence="1" type="ORF">SHI21_02560</name>
</gene>
<reference evidence="1 2" key="1">
    <citation type="submission" date="2023-11" db="EMBL/GenBank/DDBJ databases">
        <title>A Novel Polar Bacteriovorax (B. antarcticus) Isolated from the Biocrust in Antarctica.</title>
        <authorList>
            <person name="Mun W."/>
            <person name="Choi S.Y."/>
            <person name="Mitchell R.J."/>
        </authorList>
    </citation>
    <scope>NUCLEOTIDE SEQUENCE [LARGE SCALE GENOMIC DNA]</scope>
    <source>
        <strain evidence="1 2">PP10</strain>
    </source>
</reference>
<keyword evidence="2" id="KW-1185">Reference proteome</keyword>
<dbReference type="EMBL" id="JAYGJQ010000001">
    <property type="protein sequence ID" value="MEA9355062.1"/>
    <property type="molecule type" value="Genomic_DNA"/>
</dbReference>
<dbReference type="RefSeq" id="WP_323574551.1">
    <property type="nucleotide sequence ID" value="NZ_JAYGJQ010000001.1"/>
</dbReference>
<organism evidence="1 2">
    <name type="scientific">Bacteriovorax antarcticus</name>
    <dbReference type="NCBI Taxonomy" id="3088717"/>
    <lineage>
        <taxon>Bacteria</taxon>
        <taxon>Pseudomonadati</taxon>
        <taxon>Bdellovibrionota</taxon>
        <taxon>Bacteriovoracia</taxon>
        <taxon>Bacteriovoracales</taxon>
        <taxon>Bacteriovoracaceae</taxon>
        <taxon>Bacteriovorax</taxon>
    </lineage>
</organism>
<name>A0ABU5VQ62_9BACT</name>
<evidence type="ECO:0000313" key="2">
    <source>
        <dbReference type="Proteomes" id="UP001302274"/>
    </source>
</evidence>
<dbReference type="InterPro" id="IPR011006">
    <property type="entry name" value="CheY-like_superfamily"/>
</dbReference>